<dbReference type="Gene3D" id="3.30.450.40">
    <property type="match status" value="1"/>
</dbReference>
<accession>A0A429ZD22</accession>
<dbReference type="Pfam" id="PF01614">
    <property type="entry name" value="IclR_C"/>
    <property type="match status" value="1"/>
</dbReference>
<dbReference type="PANTHER" id="PTHR30136">
    <property type="entry name" value="HELIX-TURN-HELIX TRANSCRIPTIONAL REGULATOR, ICLR FAMILY"/>
    <property type="match status" value="1"/>
</dbReference>
<evidence type="ECO:0000313" key="6">
    <source>
        <dbReference type="EMBL" id="RST91569.1"/>
    </source>
</evidence>
<evidence type="ECO:0000256" key="1">
    <source>
        <dbReference type="ARBA" id="ARBA00023015"/>
    </source>
</evidence>
<dbReference type="PROSITE" id="PS51078">
    <property type="entry name" value="ICLR_ED"/>
    <property type="match status" value="1"/>
</dbReference>
<gene>
    <name evidence="6" type="ORF">CBF35_13970</name>
</gene>
<dbReference type="InterPro" id="IPR014757">
    <property type="entry name" value="Tscrpt_reg_IclR_C"/>
</dbReference>
<dbReference type="EMBL" id="NGJU01000028">
    <property type="protein sequence ID" value="RST91569.1"/>
    <property type="molecule type" value="Genomic_DNA"/>
</dbReference>
<dbReference type="PANTHER" id="PTHR30136:SF24">
    <property type="entry name" value="HTH-TYPE TRANSCRIPTIONAL REPRESSOR ALLR"/>
    <property type="match status" value="1"/>
</dbReference>
<keyword evidence="1" id="KW-0805">Transcription regulation</keyword>
<dbReference type="GO" id="GO:0045892">
    <property type="term" value="P:negative regulation of DNA-templated transcription"/>
    <property type="evidence" value="ECO:0007669"/>
    <property type="project" value="UniProtKB-ARBA"/>
</dbReference>
<dbReference type="RefSeq" id="WP_126782217.1">
    <property type="nucleotide sequence ID" value="NZ_CAUQJP010000045.1"/>
</dbReference>
<evidence type="ECO:0000259" key="4">
    <source>
        <dbReference type="PROSITE" id="PS51077"/>
    </source>
</evidence>
<feature type="domain" description="HTH iclR-type" evidence="4">
    <location>
        <begin position="9"/>
        <end position="71"/>
    </location>
</feature>
<dbReference type="SUPFAM" id="SSF46785">
    <property type="entry name" value="Winged helix' DNA-binding domain"/>
    <property type="match status" value="1"/>
</dbReference>
<dbReference type="InterPro" id="IPR005471">
    <property type="entry name" value="Tscrpt_reg_IclR_N"/>
</dbReference>
<name>A0A429ZD22_9ENTE</name>
<protein>
    <submittedName>
        <fullName evidence="6">IclR family transcriptional regulator</fullName>
    </submittedName>
</protein>
<dbReference type="InterPro" id="IPR050707">
    <property type="entry name" value="HTH_MetabolicPath_Reg"/>
</dbReference>
<feature type="domain" description="IclR-ED" evidence="5">
    <location>
        <begin position="72"/>
        <end position="255"/>
    </location>
</feature>
<dbReference type="InterPro" id="IPR036390">
    <property type="entry name" value="WH_DNA-bd_sf"/>
</dbReference>
<evidence type="ECO:0000259" key="5">
    <source>
        <dbReference type="PROSITE" id="PS51078"/>
    </source>
</evidence>
<dbReference type="GO" id="GO:0003700">
    <property type="term" value="F:DNA-binding transcription factor activity"/>
    <property type="evidence" value="ECO:0007669"/>
    <property type="project" value="TreeGrafter"/>
</dbReference>
<keyword evidence="7" id="KW-1185">Reference proteome</keyword>
<dbReference type="SUPFAM" id="SSF55781">
    <property type="entry name" value="GAF domain-like"/>
    <property type="match status" value="1"/>
</dbReference>
<dbReference type="GO" id="GO:0003677">
    <property type="term" value="F:DNA binding"/>
    <property type="evidence" value="ECO:0007669"/>
    <property type="project" value="UniProtKB-KW"/>
</dbReference>
<dbReference type="OrthoDB" id="9791752at2"/>
<evidence type="ECO:0000256" key="3">
    <source>
        <dbReference type="ARBA" id="ARBA00023163"/>
    </source>
</evidence>
<dbReference type="Gene3D" id="1.10.10.10">
    <property type="entry name" value="Winged helix-like DNA-binding domain superfamily/Winged helix DNA-binding domain"/>
    <property type="match status" value="1"/>
</dbReference>
<dbReference type="AlphaFoldDB" id="A0A429ZD22"/>
<dbReference type="InterPro" id="IPR029016">
    <property type="entry name" value="GAF-like_dom_sf"/>
</dbReference>
<dbReference type="Proteomes" id="UP000287239">
    <property type="component" value="Unassembled WGS sequence"/>
</dbReference>
<keyword evidence="2" id="KW-0238">DNA-binding</keyword>
<evidence type="ECO:0000313" key="7">
    <source>
        <dbReference type="Proteomes" id="UP000287239"/>
    </source>
</evidence>
<evidence type="ECO:0000256" key="2">
    <source>
        <dbReference type="ARBA" id="ARBA00023125"/>
    </source>
</evidence>
<dbReference type="PROSITE" id="PS51077">
    <property type="entry name" value="HTH_ICLR"/>
    <property type="match status" value="1"/>
</dbReference>
<comment type="caution">
    <text evidence="6">The sequence shown here is derived from an EMBL/GenBank/DDBJ whole genome shotgun (WGS) entry which is preliminary data.</text>
</comment>
<dbReference type="GeneID" id="98569452"/>
<dbReference type="Pfam" id="PF09339">
    <property type="entry name" value="HTH_IclR"/>
    <property type="match status" value="1"/>
</dbReference>
<organism evidence="6 7">
    <name type="scientific">Vagococcus salmoninarum</name>
    <dbReference type="NCBI Taxonomy" id="2739"/>
    <lineage>
        <taxon>Bacteria</taxon>
        <taxon>Bacillati</taxon>
        <taxon>Bacillota</taxon>
        <taxon>Bacilli</taxon>
        <taxon>Lactobacillales</taxon>
        <taxon>Enterococcaceae</taxon>
        <taxon>Vagococcus</taxon>
    </lineage>
</organism>
<sequence length="256" mass="28543">MEEPKKPYGTVLIRAAKIIDYLAESEDTECLKDIAANTAMTTSTTLKILDTLLLIGYITRNNETKEYSLGPSLVKYANKYINDSVLVKAATPHLEKLHEIVDETLHLGIYSGNEVMYLTKLEPKRQSIFMSSKVGSTRPLYSSAMGKAILANFSESKVTSYFEKTELKAFTANTITNALALVEELAIVKARGVAFDDEEMERDCFCIGTSLKLDNNQYGAFSISMPKFRATPEVQARTIELIKETQALIEKDIQEA</sequence>
<proteinExistence type="predicted"/>
<keyword evidence="3" id="KW-0804">Transcription</keyword>
<reference evidence="6 7" key="1">
    <citation type="submission" date="2017-05" db="EMBL/GenBank/DDBJ databases">
        <title>Vagococcus spp. assemblies.</title>
        <authorList>
            <person name="Gulvik C.A."/>
        </authorList>
    </citation>
    <scope>NUCLEOTIDE SEQUENCE [LARGE SCALE GENOMIC DNA]</scope>
    <source>
        <strain evidence="6 7">NCFB 2777</strain>
    </source>
</reference>
<dbReference type="SMART" id="SM00346">
    <property type="entry name" value="HTH_ICLR"/>
    <property type="match status" value="1"/>
</dbReference>
<dbReference type="InterPro" id="IPR036388">
    <property type="entry name" value="WH-like_DNA-bd_sf"/>
</dbReference>